<evidence type="ECO:0008006" key="8">
    <source>
        <dbReference type="Google" id="ProtNLM"/>
    </source>
</evidence>
<organism evidence="6 7">
    <name type="scientific">Roseateles aquatilis</name>
    <dbReference type="NCBI Taxonomy" id="431061"/>
    <lineage>
        <taxon>Bacteria</taxon>
        <taxon>Pseudomonadati</taxon>
        <taxon>Pseudomonadota</taxon>
        <taxon>Betaproteobacteria</taxon>
        <taxon>Burkholderiales</taxon>
        <taxon>Sphaerotilaceae</taxon>
        <taxon>Roseateles</taxon>
    </lineage>
</organism>
<reference evidence="6 7" key="1">
    <citation type="journal article" date="2008" name="Int. J. Syst. Evol. Microbiol.">
        <title>Description of Roseateles aquatilis sp. nov. and Roseateles terrae sp. nov., in the class Betaproteobacteria, and emended description of the genus Roseateles.</title>
        <authorList>
            <person name="Gomila M."/>
            <person name="Bowien B."/>
            <person name="Falsen E."/>
            <person name="Moore E.R."/>
            <person name="Lalucat J."/>
        </authorList>
    </citation>
    <scope>NUCLEOTIDE SEQUENCE [LARGE SCALE GENOMIC DNA]</scope>
    <source>
        <strain evidence="6 7">CCUG 48205</strain>
    </source>
</reference>
<proteinExistence type="predicted"/>
<keyword evidence="2" id="KW-0964">Secreted</keyword>
<dbReference type="EMBL" id="NIOF01000010">
    <property type="protein sequence ID" value="OWQ86991.1"/>
    <property type="molecule type" value="Genomic_DNA"/>
</dbReference>
<evidence type="ECO:0000256" key="5">
    <source>
        <dbReference type="SAM" id="SignalP"/>
    </source>
</evidence>
<comment type="caution">
    <text evidence="6">The sequence shown here is derived from an EMBL/GenBank/DDBJ whole genome shotgun (WGS) entry which is preliminary data.</text>
</comment>
<evidence type="ECO:0000256" key="2">
    <source>
        <dbReference type="ARBA" id="ARBA00022525"/>
    </source>
</evidence>
<dbReference type="AlphaFoldDB" id="A0A246J315"/>
<keyword evidence="4" id="KW-0843">Virulence</keyword>
<sequence>MKNYLSLRMALLAVVTGVSMTSHAAVSVSPGGQPGYSISVSTPPGRGPEPSISINYTGGRNGSVGTGWSLNVGAQITRCAGIKAIDGMPGTINFMATDKLCFNGARLIALDGSGNPVTGLASRDAEGLGASAYREFRVETDSRTRVRAYGMVGTSGETGPQYFQVWQADGSMAVLGKGPDDFGSNALVVGSQVAYAKTGMTWLVSEMRDRHGNSIRFFYDQASYSLGTNVGGTDGYATPGLDVVVREIQYGPGNKVVFSYSERADTPGAREETLYRGNKSVSVRLLNAISTYVNAPTDVGSISGAVHAQTTRLSYDTGTVSGRPRLKDARVCTTPAGGTCLPATSFTYTEGGPTSYSEVAGLNLPNDIYSPLGTSGSPSGAVSADFDNDGKTDLLKISVYGSPRNVIYRSLGNGQFATVIDPVIANERFTVESWPWPTDCRIDVIVRDFNGDGRPDIFRFVNKYEFVVGENPCPSMSSALYLNLPSGFVKKDVTGFPQRFREWYPEFFQSEEGPSPYKGWGAAENFFLLDLNGDGILDVITSKIEGKDFAASTFDLCPSGQCTRAFLGNGEGGFSEVPTNLAPYPMIQLGYTGLGGSATVDLDADGLSDLIVMDPRSEMYSGAYSADFRWADIAISRGDGNFDFKKHDQLINSVASAMAFDSQGDGQLEVRLTYSGLNGGGTYVWSLPDPLFSVIPQPPWKGVPEWIGDQPLAGGGYPVLLDFNGDGRSDSLFLIPRIEAVQPHEEYLQVMMQLSKGNNQATQDRAFNIPLNKLGTMQNGMAGGTYKRQMFIGNFTGKSSVEVLSLGDVASGETSNALYTPDNPIPPDRLLTVREGAAGVTSITYQPAAATDRVSVETSADTGQVSVAPSGVIVTALSSPSGVPGQPSVTEYAYAGQRADKNGRGSLGYRIFKSQTDTPNGRKMTSVTRFSQSFPYVGMPMSTRTVLSSLAVADQGQVLMTKEFAYCDAANDAGARDALIAGAGNCAPVVSPIKRTYARLVRSVGYDLDGSVMPTQTITTDVNGAGYPTTVATIASLNGQLFRSTETTSYLADDAACSTAQVCRWWIARPDRVTVSKSAPNVLPTVVAGNEPLATGINGTVPNVPQGPQGLPAALVAAMWQILADD</sequence>
<dbReference type="Pfam" id="PF13517">
    <property type="entry name" value="FG-GAP_3"/>
    <property type="match status" value="1"/>
</dbReference>
<keyword evidence="7" id="KW-1185">Reference proteome</keyword>
<dbReference type="PANTHER" id="PTHR44103:SF1">
    <property type="entry name" value="PROPROTEIN CONVERTASE P"/>
    <property type="match status" value="1"/>
</dbReference>
<dbReference type="SUPFAM" id="SSF69318">
    <property type="entry name" value="Integrin alpha N-terminal domain"/>
    <property type="match status" value="1"/>
</dbReference>
<keyword evidence="3 5" id="KW-0732">Signal</keyword>
<dbReference type="Proteomes" id="UP000197468">
    <property type="component" value="Unassembled WGS sequence"/>
</dbReference>
<dbReference type="GO" id="GO:0005576">
    <property type="term" value="C:extracellular region"/>
    <property type="evidence" value="ECO:0007669"/>
    <property type="project" value="UniProtKB-SubCell"/>
</dbReference>
<feature type="signal peptide" evidence="5">
    <location>
        <begin position="1"/>
        <end position="24"/>
    </location>
</feature>
<evidence type="ECO:0000256" key="1">
    <source>
        <dbReference type="ARBA" id="ARBA00004613"/>
    </source>
</evidence>
<evidence type="ECO:0000313" key="7">
    <source>
        <dbReference type="Proteomes" id="UP000197468"/>
    </source>
</evidence>
<evidence type="ECO:0000256" key="3">
    <source>
        <dbReference type="ARBA" id="ARBA00022729"/>
    </source>
</evidence>
<dbReference type="Pfam" id="PF03534">
    <property type="entry name" value="SpvB"/>
    <property type="match status" value="1"/>
</dbReference>
<dbReference type="Gene3D" id="2.130.10.130">
    <property type="entry name" value="Integrin alpha, N-terminal"/>
    <property type="match status" value="1"/>
</dbReference>
<name>A0A246J315_9BURK</name>
<dbReference type="InterPro" id="IPR028994">
    <property type="entry name" value="Integrin_alpha_N"/>
</dbReference>
<dbReference type="InterPro" id="IPR003284">
    <property type="entry name" value="Sal_SpvB"/>
</dbReference>
<gene>
    <name evidence="6" type="ORF">CDN99_20050</name>
</gene>
<evidence type="ECO:0000256" key="4">
    <source>
        <dbReference type="ARBA" id="ARBA00023026"/>
    </source>
</evidence>
<dbReference type="PANTHER" id="PTHR44103">
    <property type="entry name" value="PROPROTEIN CONVERTASE P"/>
    <property type="match status" value="1"/>
</dbReference>
<feature type="chain" id="PRO_5013326645" description="Insecticide toxin TcdB middle/N-terminal domain-containing protein" evidence="5">
    <location>
        <begin position="25"/>
        <end position="1126"/>
    </location>
</feature>
<dbReference type="InterPro" id="IPR013517">
    <property type="entry name" value="FG-GAP"/>
</dbReference>
<evidence type="ECO:0000313" key="6">
    <source>
        <dbReference type="EMBL" id="OWQ86991.1"/>
    </source>
</evidence>
<protein>
    <recommendedName>
        <fullName evidence="8">Insecticide toxin TcdB middle/N-terminal domain-containing protein</fullName>
    </recommendedName>
</protein>
<dbReference type="GO" id="GO:0005737">
    <property type="term" value="C:cytoplasm"/>
    <property type="evidence" value="ECO:0007669"/>
    <property type="project" value="InterPro"/>
</dbReference>
<comment type="subcellular location">
    <subcellularLocation>
        <location evidence="1">Secreted</location>
    </subcellularLocation>
</comment>
<accession>A0A246J315</accession>